<dbReference type="AlphaFoldDB" id="A0AAV4LLR0"/>
<sequence length="192" mass="21406">MPRLALHIQRLVQAPQQRQHASSQDREDVHSNGPHHARVEAAEHPGLAPPAVGVPLDQRLVHHRDRVVQPVDARPREHIVDHLVQAENELGPAADHQGVDQHLLPLDPRPWAHLGAGPREVRATVTFQQRVQLHDFHQAVHRFVEERLGLVAPAGLELAAVGLAQRQQRDRVVCREGLGPQRGADGEVDLHR</sequence>
<organism evidence="2 3">
    <name type="scientific">Babesia caballi</name>
    <dbReference type="NCBI Taxonomy" id="5871"/>
    <lineage>
        <taxon>Eukaryota</taxon>
        <taxon>Sar</taxon>
        <taxon>Alveolata</taxon>
        <taxon>Apicomplexa</taxon>
        <taxon>Aconoidasida</taxon>
        <taxon>Piroplasmida</taxon>
        <taxon>Babesiidae</taxon>
        <taxon>Babesia</taxon>
    </lineage>
</organism>
<dbReference type="EMBL" id="BPLF01000001">
    <property type="protein sequence ID" value="GIX60740.1"/>
    <property type="molecule type" value="Genomic_DNA"/>
</dbReference>
<proteinExistence type="predicted"/>
<accession>A0AAV4LLR0</accession>
<feature type="region of interest" description="Disordered" evidence="1">
    <location>
        <begin position="13"/>
        <end position="33"/>
    </location>
</feature>
<protein>
    <submittedName>
        <fullName evidence="2">ParA family protein</fullName>
    </submittedName>
</protein>
<dbReference type="GeneID" id="94192223"/>
<gene>
    <name evidence="2" type="ORF">BcabD6B2_01750</name>
</gene>
<evidence type="ECO:0000313" key="3">
    <source>
        <dbReference type="Proteomes" id="UP001497744"/>
    </source>
</evidence>
<dbReference type="RefSeq" id="XP_067712811.1">
    <property type="nucleotide sequence ID" value="XM_067856710.1"/>
</dbReference>
<dbReference type="Proteomes" id="UP001497744">
    <property type="component" value="Unassembled WGS sequence"/>
</dbReference>
<comment type="caution">
    <text evidence="2">The sequence shown here is derived from an EMBL/GenBank/DDBJ whole genome shotgun (WGS) entry which is preliminary data.</text>
</comment>
<evidence type="ECO:0000313" key="2">
    <source>
        <dbReference type="EMBL" id="GIX60740.1"/>
    </source>
</evidence>
<reference evidence="2 3" key="1">
    <citation type="submission" date="2021-06" db="EMBL/GenBank/DDBJ databases">
        <title>Genome sequence of Babesia caballi.</title>
        <authorList>
            <person name="Yamagishi J."/>
            <person name="Kidaka T."/>
            <person name="Ochi A."/>
        </authorList>
    </citation>
    <scope>NUCLEOTIDE SEQUENCE [LARGE SCALE GENOMIC DNA]</scope>
    <source>
        <strain evidence="2">USDA-D6B2</strain>
    </source>
</reference>
<keyword evidence="3" id="KW-1185">Reference proteome</keyword>
<name>A0AAV4LLR0_BABCB</name>
<evidence type="ECO:0000256" key="1">
    <source>
        <dbReference type="SAM" id="MobiDB-lite"/>
    </source>
</evidence>